<name>A0A6U2N8K1_9STRA</name>
<dbReference type="PANTHER" id="PTHR11614">
    <property type="entry name" value="PHOSPHOLIPASE-RELATED"/>
    <property type="match status" value="1"/>
</dbReference>
<dbReference type="EMBL" id="HBGY01011897">
    <property type="protein sequence ID" value="CAD9571495.1"/>
    <property type="molecule type" value="Transcribed_RNA"/>
</dbReference>
<dbReference type="Pfam" id="PF12146">
    <property type="entry name" value="Hydrolase_4"/>
    <property type="match status" value="1"/>
</dbReference>
<organism evidence="3">
    <name type="scientific">Leptocylindrus danicus</name>
    <dbReference type="NCBI Taxonomy" id="163516"/>
    <lineage>
        <taxon>Eukaryota</taxon>
        <taxon>Sar</taxon>
        <taxon>Stramenopiles</taxon>
        <taxon>Ochrophyta</taxon>
        <taxon>Bacillariophyta</taxon>
        <taxon>Coscinodiscophyceae</taxon>
        <taxon>Chaetocerotophycidae</taxon>
        <taxon>Leptocylindrales</taxon>
        <taxon>Leptocylindraceae</taxon>
        <taxon>Leptocylindrus</taxon>
    </lineage>
</organism>
<sequence length="291" mass="32197">MKSSTQTLKTNGVDCVLHTWNLTENPKAIIVIYHGFLAHAQYPTVRYLAELLAKHNYAVFALDMPGHGLSPGTRGYIVSADALINHGLDAAEYAWNYYNKDRTNHPQQKMFLCGSSMGGTIASMTAQKKNARFPVDGVVLLAPMLKLSSQQPITRYLLKGLAYLFPKAAVIPSSSTSGEKQYRDPIKRKEADEDELSISGNLRLASASTCLELCSYIADEFENISFPVLVLVADEDVVVNNTGAMELMEKAKSQDKTAKHYKALHGLLCEPEPLINDIEADILEWISRRCS</sequence>
<feature type="domain" description="Serine aminopeptidase S33" evidence="1">
    <location>
        <begin position="25"/>
        <end position="272"/>
    </location>
</feature>
<evidence type="ECO:0000259" key="1">
    <source>
        <dbReference type="Pfam" id="PF12146"/>
    </source>
</evidence>
<dbReference type="InterPro" id="IPR029058">
    <property type="entry name" value="AB_hydrolase_fold"/>
</dbReference>
<protein>
    <recommendedName>
        <fullName evidence="1">Serine aminopeptidase S33 domain-containing protein</fullName>
    </recommendedName>
</protein>
<evidence type="ECO:0000313" key="2">
    <source>
        <dbReference type="EMBL" id="CAD9571493.1"/>
    </source>
</evidence>
<accession>A0A6U2N8K1</accession>
<proteinExistence type="predicted"/>
<gene>
    <name evidence="2" type="ORF">LDAN0321_LOCUS7538</name>
    <name evidence="3" type="ORF">LDAN0321_LOCUS7539</name>
</gene>
<dbReference type="InterPro" id="IPR051044">
    <property type="entry name" value="MAG_DAG_Lipase"/>
</dbReference>
<dbReference type="AlphaFoldDB" id="A0A6U2N8K1"/>
<reference evidence="3" key="1">
    <citation type="submission" date="2021-01" db="EMBL/GenBank/DDBJ databases">
        <authorList>
            <person name="Corre E."/>
            <person name="Pelletier E."/>
            <person name="Niang G."/>
            <person name="Scheremetjew M."/>
            <person name="Finn R."/>
            <person name="Kale V."/>
            <person name="Holt S."/>
            <person name="Cochrane G."/>
            <person name="Meng A."/>
            <person name="Brown T."/>
            <person name="Cohen L."/>
        </authorList>
    </citation>
    <scope>NUCLEOTIDE SEQUENCE</scope>
    <source>
        <strain evidence="3">B650</strain>
    </source>
</reference>
<dbReference type="Gene3D" id="3.40.50.1820">
    <property type="entry name" value="alpha/beta hydrolase"/>
    <property type="match status" value="1"/>
</dbReference>
<dbReference type="EMBL" id="HBGY01011896">
    <property type="protein sequence ID" value="CAD9571493.1"/>
    <property type="molecule type" value="Transcribed_RNA"/>
</dbReference>
<dbReference type="InterPro" id="IPR022742">
    <property type="entry name" value="Hydrolase_4"/>
</dbReference>
<dbReference type="SUPFAM" id="SSF53474">
    <property type="entry name" value="alpha/beta-Hydrolases"/>
    <property type="match status" value="1"/>
</dbReference>
<evidence type="ECO:0000313" key="3">
    <source>
        <dbReference type="EMBL" id="CAD9571495.1"/>
    </source>
</evidence>